<evidence type="ECO:0000313" key="8">
    <source>
        <dbReference type="EMBL" id="KAF1379102.1"/>
    </source>
</evidence>
<dbReference type="Proteomes" id="UP000465112">
    <property type="component" value="Chromosome 15"/>
</dbReference>
<keyword evidence="3" id="KW-0862">Zinc</keyword>
<gene>
    <name evidence="8" type="ORF">PFLUV_G00172590</name>
</gene>
<name>A0A6A5EXD9_PERFL</name>
<evidence type="ECO:0000256" key="6">
    <source>
        <dbReference type="SAM" id="MobiDB-lite"/>
    </source>
</evidence>
<proteinExistence type="predicted"/>
<evidence type="ECO:0000256" key="1">
    <source>
        <dbReference type="ARBA" id="ARBA00022723"/>
    </source>
</evidence>
<comment type="caution">
    <text evidence="8">The sequence shown here is derived from an EMBL/GenBank/DDBJ whole genome shotgun (WGS) entry which is preliminary data.</text>
</comment>
<feature type="compositionally biased region" description="Low complexity" evidence="6">
    <location>
        <begin position="125"/>
        <end position="160"/>
    </location>
</feature>
<dbReference type="EMBL" id="VHII01000015">
    <property type="protein sequence ID" value="KAF1379102.1"/>
    <property type="molecule type" value="Genomic_DNA"/>
</dbReference>
<feature type="domain" description="THAP-type" evidence="7">
    <location>
        <begin position="1"/>
        <end position="100"/>
    </location>
</feature>
<dbReference type="Pfam" id="PF05485">
    <property type="entry name" value="THAP"/>
    <property type="match status" value="1"/>
</dbReference>
<accession>A0A6A5EXD9</accession>
<evidence type="ECO:0000256" key="3">
    <source>
        <dbReference type="ARBA" id="ARBA00022833"/>
    </source>
</evidence>
<dbReference type="AlphaFoldDB" id="A0A6A5EXD9"/>
<dbReference type="SMART" id="SM00980">
    <property type="entry name" value="THAP"/>
    <property type="match status" value="1"/>
</dbReference>
<keyword evidence="4 5" id="KW-0238">DNA-binding</keyword>
<dbReference type="GO" id="GO:0003677">
    <property type="term" value="F:DNA binding"/>
    <property type="evidence" value="ECO:0007669"/>
    <property type="project" value="UniProtKB-UniRule"/>
</dbReference>
<dbReference type="PROSITE" id="PS50950">
    <property type="entry name" value="ZF_THAP"/>
    <property type="match status" value="1"/>
</dbReference>
<keyword evidence="2 5" id="KW-0863">Zinc-finger</keyword>
<sequence>MPGKHCCVINCSSSSHDYRGNRKNPVLQFFRVPTWKQHEGEHVSDVTRRRRISWVAAIRRKDITFDHITQSTRVCSLHFHSGKPSYEMLENHPDWKPSLRLGHSDVKKTDEARFQRLVKRRTQHQDQQPLAQVQHQDQQPPAQHQDQQPLAQHQDQQPLAEHQELPSPAQHQKQDQDQQPLAEHQELPSPAQECVLCTCRRDVINCLLEENRKLKEELEEFKHLNAAMIIPRAVFPAPSLTRLMS</sequence>
<protein>
    <recommendedName>
        <fullName evidence="7">THAP-type domain-containing protein</fullName>
    </recommendedName>
</protein>
<keyword evidence="1" id="KW-0479">Metal-binding</keyword>
<evidence type="ECO:0000256" key="2">
    <source>
        <dbReference type="ARBA" id="ARBA00022771"/>
    </source>
</evidence>
<reference evidence="8 9" key="1">
    <citation type="submission" date="2019-06" db="EMBL/GenBank/DDBJ databases">
        <title>A chromosome-scale genome assembly of the European perch, Perca fluviatilis.</title>
        <authorList>
            <person name="Roques C."/>
            <person name="Zahm M."/>
            <person name="Cabau C."/>
            <person name="Klopp C."/>
            <person name="Bouchez O."/>
            <person name="Donnadieu C."/>
            <person name="Kuhl H."/>
            <person name="Gislard M."/>
            <person name="Guendouz S."/>
            <person name="Journot L."/>
            <person name="Haffray P."/>
            <person name="Bestin A."/>
            <person name="Morvezen R."/>
            <person name="Feron R."/>
            <person name="Wen M."/>
            <person name="Jouanno E."/>
            <person name="Herpin A."/>
            <person name="Schartl M."/>
            <person name="Postlethwait J."/>
            <person name="Schaerlinger B."/>
            <person name="Chardard D."/>
            <person name="Lecocq T."/>
            <person name="Poncet C."/>
            <person name="Jaffrelo L."/>
            <person name="Lampietro C."/>
            <person name="Guiguen Y."/>
        </authorList>
    </citation>
    <scope>NUCLEOTIDE SEQUENCE [LARGE SCALE GENOMIC DNA]</scope>
    <source>
        <tissue evidence="8">Blood</tissue>
    </source>
</reference>
<evidence type="ECO:0000256" key="4">
    <source>
        <dbReference type="ARBA" id="ARBA00023125"/>
    </source>
</evidence>
<dbReference type="SUPFAM" id="SSF57716">
    <property type="entry name" value="Glucocorticoid receptor-like (DNA-binding domain)"/>
    <property type="match status" value="1"/>
</dbReference>
<evidence type="ECO:0000259" key="7">
    <source>
        <dbReference type="PROSITE" id="PS50950"/>
    </source>
</evidence>
<evidence type="ECO:0000256" key="5">
    <source>
        <dbReference type="PROSITE-ProRule" id="PRU00309"/>
    </source>
</evidence>
<organism evidence="8 9">
    <name type="scientific">Perca fluviatilis</name>
    <name type="common">European perch</name>
    <dbReference type="NCBI Taxonomy" id="8168"/>
    <lineage>
        <taxon>Eukaryota</taxon>
        <taxon>Metazoa</taxon>
        <taxon>Chordata</taxon>
        <taxon>Craniata</taxon>
        <taxon>Vertebrata</taxon>
        <taxon>Euteleostomi</taxon>
        <taxon>Actinopterygii</taxon>
        <taxon>Neopterygii</taxon>
        <taxon>Teleostei</taxon>
        <taxon>Neoteleostei</taxon>
        <taxon>Acanthomorphata</taxon>
        <taxon>Eupercaria</taxon>
        <taxon>Perciformes</taxon>
        <taxon>Percoidei</taxon>
        <taxon>Percidae</taxon>
        <taxon>Percinae</taxon>
        <taxon>Perca</taxon>
    </lineage>
</organism>
<dbReference type="OrthoDB" id="6369483at2759"/>
<evidence type="ECO:0000313" key="9">
    <source>
        <dbReference type="Proteomes" id="UP000465112"/>
    </source>
</evidence>
<dbReference type="GO" id="GO:0008270">
    <property type="term" value="F:zinc ion binding"/>
    <property type="evidence" value="ECO:0007669"/>
    <property type="project" value="UniProtKB-KW"/>
</dbReference>
<feature type="region of interest" description="Disordered" evidence="6">
    <location>
        <begin position="120"/>
        <end position="185"/>
    </location>
</feature>
<keyword evidence="9" id="KW-1185">Reference proteome</keyword>
<dbReference type="InterPro" id="IPR006612">
    <property type="entry name" value="THAP_Znf"/>
</dbReference>